<accession>A0ABW2C2G9</accession>
<gene>
    <name evidence="1" type="ORF">ACFQGD_18500</name>
</gene>
<dbReference type="EMBL" id="JBHSXX010000001">
    <property type="protein sequence ID" value="MFC6869138.1"/>
    <property type="molecule type" value="Genomic_DNA"/>
</dbReference>
<protein>
    <submittedName>
        <fullName evidence="1">4-fold beta flower protein</fullName>
    </submittedName>
</protein>
<keyword evidence="2" id="KW-1185">Reference proteome</keyword>
<evidence type="ECO:0000313" key="2">
    <source>
        <dbReference type="Proteomes" id="UP001596337"/>
    </source>
</evidence>
<reference evidence="2" key="1">
    <citation type="journal article" date="2019" name="Int. J. Syst. Evol. Microbiol.">
        <title>The Global Catalogue of Microorganisms (GCM) 10K type strain sequencing project: providing services to taxonomists for standard genome sequencing and annotation.</title>
        <authorList>
            <consortium name="The Broad Institute Genomics Platform"/>
            <consortium name="The Broad Institute Genome Sequencing Center for Infectious Disease"/>
            <person name="Wu L."/>
            <person name="Ma J."/>
        </authorList>
    </citation>
    <scope>NUCLEOTIDE SEQUENCE [LARGE SCALE GENOMIC DNA]</scope>
    <source>
        <strain evidence="2">KCTC 32255</strain>
    </source>
</reference>
<dbReference type="Proteomes" id="UP001596337">
    <property type="component" value="Unassembled WGS sequence"/>
</dbReference>
<sequence>MSLYTKNGRPLQVSEPNVYSRSGTYVGRISGNKIYGANGRYLGTIVGDRVVYRSTDSASIGSPTVSAARAGSAMANGAVSAIWGDEPSLPD</sequence>
<evidence type="ECO:0000313" key="1">
    <source>
        <dbReference type="EMBL" id="MFC6869138.1"/>
    </source>
</evidence>
<proteinExistence type="predicted"/>
<name>A0ABW2C2G9_9PSEU</name>
<comment type="caution">
    <text evidence="1">The sequence shown here is derived from an EMBL/GenBank/DDBJ whole genome shotgun (WGS) entry which is preliminary data.</text>
</comment>
<dbReference type="RefSeq" id="WP_345393417.1">
    <property type="nucleotide sequence ID" value="NZ_BAABLA010000019.1"/>
</dbReference>
<organism evidence="1 2">
    <name type="scientific">Haloechinothrix salitolerans</name>
    <dbReference type="NCBI Taxonomy" id="926830"/>
    <lineage>
        <taxon>Bacteria</taxon>
        <taxon>Bacillati</taxon>
        <taxon>Actinomycetota</taxon>
        <taxon>Actinomycetes</taxon>
        <taxon>Pseudonocardiales</taxon>
        <taxon>Pseudonocardiaceae</taxon>
        <taxon>Haloechinothrix</taxon>
    </lineage>
</organism>